<dbReference type="WBParaSite" id="ALUE_0001058801-mRNA-1">
    <property type="protein sequence ID" value="ALUE_0001058801-mRNA-1"/>
    <property type="gene ID" value="ALUE_0001058801"/>
</dbReference>
<reference evidence="4" key="1">
    <citation type="submission" date="2017-02" db="UniProtKB">
        <authorList>
            <consortium name="WormBaseParasite"/>
        </authorList>
    </citation>
    <scope>IDENTIFICATION</scope>
</reference>
<evidence type="ECO:0000313" key="3">
    <source>
        <dbReference type="Proteomes" id="UP000036681"/>
    </source>
</evidence>
<evidence type="ECO:0000256" key="2">
    <source>
        <dbReference type="SAM" id="SignalP"/>
    </source>
</evidence>
<feature type="compositionally biased region" description="Basic and acidic residues" evidence="1">
    <location>
        <begin position="177"/>
        <end position="186"/>
    </location>
</feature>
<name>A0A0M3I2A8_ASCLU</name>
<organism evidence="3 4">
    <name type="scientific">Ascaris lumbricoides</name>
    <name type="common">Giant roundworm</name>
    <dbReference type="NCBI Taxonomy" id="6252"/>
    <lineage>
        <taxon>Eukaryota</taxon>
        <taxon>Metazoa</taxon>
        <taxon>Ecdysozoa</taxon>
        <taxon>Nematoda</taxon>
        <taxon>Chromadorea</taxon>
        <taxon>Rhabditida</taxon>
        <taxon>Spirurina</taxon>
        <taxon>Ascaridomorpha</taxon>
        <taxon>Ascaridoidea</taxon>
        <taxon>Ascarididae</taxon>
        <taxon>Ascaris</taxon>
    </lineage>
</organism>
<feature type="chain" id="PRO_5005656937" evidence="2">
    <location>
        <begin position="34"/>
        <end position="407"/>
    </location>
</feature>
<proteinExistence type="predicted"/>
<feature type="signal peptide" evidence="2">
    <location>
        <begin position="1"/>
        <end position="33"/>
    </location>
</feature>
<dbReference type="AlphaFoldDB" id="A0A0M3I2A8"/>
<evidence type="ECO:0000313" key="4">
    <source>
        <dbReference type="WBParaSite" id="ALUE_0001058801-mRNA-1"/>
    </source>
</evidence>
<evidence type="ECO:0000256" key="1">
    <source>
        <dbReference type="SAM" id="MobiDB-lite"/>
    </source>
</evidence>
<accession>A0A0M3I2A8</accession>
<protein>
    <submittedName>
        <fullName evidence="4">Uncharacterized protein</fullName>
    </submittedName>
</protein>
<keyword evidence="3" id="KW-1185">Reference proteome</keyword>
<feature type="region of interest" description="Disordered" evidence="1">
    <location>
        <begin position="167"/>
        <end position="186"/>
    </location>
</feature>
<dbReference type="Proteomes" id="UP000036681">
    <property type="component" value="Unplaced"/>
</dbReference>
<keyword evidence="2" id="KW-0732">Signal</keyword>
<sequence>MPLSEASQRRHMMLMKRWLMFMIFILWYSTSNAITCNFLTKNQQGYYVESFGPCDPSASYCASRVVTSSGWQKPVIELFEWYCENEYNITSYLRTSMAPNQGCFTYAHDEHLCFCNKDMCNTWQNIHGIFVRYSNAKQRITEARNANLARSQRQRIQRPEIGRQLPLMHTTTGNHPIGRENTQRRDKASRVVLRTIGDVTRRTVLATQEKQRLIEFKRQQAIRLEAEKERRVQINIILFEIIMYLFYAQKEHEEALREDNRRRYALKLAQREKENQKKEEILKHAKEDEKPMNINETIIMYSFYAQKEHEEALREDNRRRYALKLAQREKENQKKEEILKHAKEDEKPMNINETVTNKSNEGNEKKIDFDGNISDITADSVKANAMIEPAHIVFVNTSRKDITQSGK</sequence>